<name>A0A7W3N6B0_PRIAR</name>
<dbReference type="EMBL" id="JACJHT010000001">
    <property type="protein sequence ID" value="MBA9037193.1"/>
    <property type="molecule type" value="Genomic_DNA"/>
</dbReference>
<evidence type="ECO:0000256" key="1">
    <source>
        <dbReference type="SAM" id="Phobius"/>
    </source>
</evidence>
<gene>
    <name evidence="2" type="ORF">HNP21_000282</name>
</gene>
<organism evidence="2 3">
    <name type="scientific">Priestia aryabhattai</name>
    <name type="common">Bacillus aryabhattai</name>
    <dbReference type="NCBI Taxonomy" id="412384"/>
    <lineage>
        <taxon>Bacteria</taxon>
        <taxon>Bacillati</taxon>
        <taxon>Bacillota</taxon>
        <taxon>Bacilli</taxon>
        <taxon>Bacillales</taxon>
        <taxon>Bacillaceae</taxon>
        <taxon>Priestia</taxon>
    </lineage>
</organism>
<proteinExistence type="predicted"/>
<dbReference type="Proteomes" id="UP000543174">
    <property type="component" value="Unassembled WGS sequence"/>
</dbReference>
<sequence>MKHVILGICVFVYAVLLDYLKYNYGLNLIGKVLILSVLTGVTYKIIEKIYENRETTSKN</sequence>
<comment type="caution">
    <text evidence="2">The sequence shown here is derived from an EMBL/GenBank/DDBJ whole genome shotgun (WGS) entry which is preliminary data.</text>
</comment>
<keyword evidence="1" id="KW-1133">Transmembrane helix</keyword>
<dbReference type="AlphaFoldDB" id="A0A7W3N6B0"/>
<keyword evidence="1" id="KW-0472">Membrane</keyword>
<accession>A0A7W3N6B0</accession>
<protein>
    <submittedName>
        <fullName evidence="2">Uncharacterized protein</fullName>
    </submittedName>
</protein>
<keyword evidence="1" id="KW-0812">Transmembrane</keyword>
<evidence type="ECO:0000313" key="2">
    <source>
        <dbReference type="EMBL" id="MBA9037193.1"/>
    </source>
</evidence>
<feature type="transmembrane region" description="Helical" evidence="1">
    <location>
        <begin position="27"/>
        <end position="46"/>
    </location>
</feature>
<reference evidence="2" key="1">
    <citation type="submission" date="2020-08" db="EMBL/GenBank/DDBJ databases">
        <title>Functional genomics of gut bacteria from endangered species of beetles.</title>
        <authorList>
            <person name="Carlos-Shanley C."/>
        </authorList>
    </citation>
    <scope>NUCLEOTIDE SEQUENCE [LARGE SCALE GENOMIC DNA]</scope>
    <source>
        <strain evidence="2">S00060</strain>
    </source>
</reference>
<evidence type="ECO:0000313" key="3">
    <source>
        <dbReference type="Proteomes" id="UP000543174"/>
    </source>
</evidence>
<keyword evidence="3" id="KW-1185">Reference proteome</keyword>